<accession>A0A317DSX2</accession>
<dbReference type="InterPro" id="IPR036097">
    <property type="entry name" value="HisK_dim/P_sf"/>
</dbReference>
<dbReference type="Gene3D" id="3.30.565.10">
    <property type="entry name" value="Histidine kinase-like ATPase, C-terminal domain"/>
    <property type="match status" value="1"/>
</dbReference>
<dbReference type="GO" id="GO:0005524">
    <property type="term" value="F:ATP binding"/>
    <property type="evidence" value="ECO:0007669"/>
    <property type="project" value="UniProtKB-KW"/>
</dbReference>
<dbReference type="Pfam" id="PF02518">
    <property type="entry name" value="HATPase_c"/>
    <property type="match status" value="1"/>
</dbReference>
<gene>
    <name evidence="11" type="ORF">DKG75_21735</name>
</gene>
<evidence type="ECO:0000256" key="6">
    <source>
        <dbReference type="ARBA" id="ARBA00022777"/>
    </source>
</evidence>
<dbReference type="PANTHER" id="PTHR43065">
    <property type="entry name" value="SENSOR HISTIDINE KINASE"/>
    <property type="match status" value="1"/>
</dbReference>
<evidence type="ECO:0000313" key="11">
    <source>
        <dbReference type="EMBL" id="PWR17769.1"/>
    </source>
</evidence>
<dbReference type="SMART" id="SM00387">
    <property type="entry name" value="HATPase_c"/>
    <property type="match status" value="1"/>
</dbReference>
<dbReference type="SUPFAM" id="SSF55874">
    <property type="entry name" value="ATPase domain of HSP90 chaperone/DNA topoisomerase II/histidine kinase"/>
    <property type="match status" value="1"/>
</dbReference>
<feature type="domain" description="Histidine kinase" evidence="10">
    <location>
        <begin position="356"/>
        <end position="589"/>
    </location>
</feature>
<dbReference type="SUPFAM" id="SSF47384">
    <property type="entry name" value="Homodimeric domain of signal transducing histidine kinase"/>
    <property type="match status" value="1"/>
</dbReference>
<evidence type="ECO:0000256" key="8">
    <source>
        <dbReference type="ARBA" id="ARBA00023012"/>
    </source>
</evidence>
<comment type="catalytic activity">
    <reaction evidence="1">
        <text>ATP + protein L-histidine = ADP + protein N-phospho-L-histidine.</text>
        <dbReference type="EC" id="2.7.13.3"/>
    </reaction>
</comment>
<dbReference type="GO" id="GO:0000155">
    <property type="term" value="F:phosphorelay sensor kinase activity"/>
    <property type="evidence" value="ECO:0007669"/>
    <property type="project" value="InterPro"/>
</dbReference>
<keyword evidence="8" id="KW-0902">Two-component regulatory system</keyword>
<proteinExistence type="predicted"/>
<evidence type="ECO:0000256" key="7">
    <source>
        <dbReference type="ARBA" id="ARBA00022840"/>
    </source>
</evidence>
<dbReference type="OrthoDB" id="9789238at2"/>
<name>A0A317DSX2_9PROT</name>
<dbReference type="InterPro" id="IPR003661">
    <property type="entry name" value="HisK_dim/P_dom"/>
</dbReference>
<reference evidence="12" key="1">
    <citation type="submission" date="2018-05" db="EMBL/GenBank/DDBJ databases">
        <title>Zavarzinia sp. HR-AS.</title>
        <authorList>
            <person name="Lee Y."/>
            <person name="Jeon C.O."/>
        </authorList>
    </citation>
    <scope>NUCLEOTIDE SEQUENCE [LARGE SCALE GENOMIC DNA]</scope>
    <source>
        <strain evidence="12">DSM 1231</strain>
    </source>
</reference>
<evidence type="ECO:0000256" key="5">
    <source>
        <dbReference type="ARBA" id="ARBA00022741"/>
    </source>
</evidence>
<evidence type="ECO:0000256" key="4">
    <source>
        <dbReference type="ARBA" id="ARBA00022679"/>
    </source>
</evidence>
<dbReference type="Proteomes" id="UP000246077">
    <property type="component" value="Unassembled WGS sequence"/>
</dbReference>
<sequence>MRDRGLDCEDSRSDVRSTNDGRQSGFRHARPPLGGLRMADVADARAYPPDLLSLAADFTWRSGPDLRVEEASPLDVACDPSVIQLLRGARLDRLAQRTLYPAQGEALGALLGRIAPLRDIALSFVQRDGSVVNFTLTGSPVDDGGYVGVGKVWSGRPFDEQHRGELVELLERAEANRNREMRLREEADVLLASLRTLIRPAPLADKCSDLFNLFSRLLRFEQALVVRRRTRDELLSVVATDPALTGLKWPAGDVINAALMGEALVVQDLSALKEWRDLPEAIRGRFRNALVAPLTIGNEAAMLVALHGQPGFFEPYQLALMQRLSLIATQAFEVDEQKNVLINTAKLATLGELMTVIAHEISQPLSVIAMAVKNAKLAIEAMNERENTVGSAEQTIVVAKLDRIHDQALRAGEIVSAIRTLAHPDRRTLGLRPVAVTEIMDNIRNLTEGSLRNRGIQLICNAPPYCRALKANPVSLQQVFLNLVVNARDAIAEYSKRRGEATRGEIRIDVYDDGVSDRLVVEVQDSGGGIPPDVMNRIFDAFFTLKEVGHGSGLGLAICRTLMTDMGGSISAYNRDKGAVFRLEIPTYVEDPAG</sequence>
<dbReference type="Gene3D" id="1.10.287.130">
    <property type="match status" value="1"/>
</dbReference>
<evidence type="ECO:0000259" key="10">
    <source>
        <dbReference type="PROSITE" id="PS50109"/>
    </source>
</evidence>
<dbReference type="PROSITE" id="PS50109">
    <property type="entry name" value="HIS_KIN"/>
    <property type="match status" value="1"/>
</dbReference>
<dbReference type="EC" id="2.7.13.3" evidence="2"/>
<dbReference type="PANTHER" id="PTHR43065:SF10">
    <property type="entry name" value="PEROXIDE STRESS-ACTIVATED HISTIDINE KINASE MAK3"/>
    <property type="match status" value="1"/>
</dbReference>
<feature type="compositionally biased region" description="Basic and acidic residues" evidence="9">
    <location>
        <begin position="1"/>
        <end position="19"/>
    </location>
</feature>
<evidence type="ECO:0000256" key="2">
    <source>
        <dbReference type="ARBA" id="ARBA00012438"/>
    </source>
</evidence>
<dbReference type="Gene3D" id="3.30.450.40">
    <property type="match status" value="1"/>
</dbReference>
<keyword evidence="12" id="KW-1185">Reference proteome</keyword>
<comment type="caution">
    <text evidence="11">The sequence shown here is derived from an EMBL/GenBank/DDBJ whole genome shotgun (WGS) entry which is preliminary data.</text>
</comment>
<dbReference type="AlphaFoldDB" id="A0A317DSX2"/>
<feature type="region of interest" description="Disordered" evidence="9">
    <location>
        <begin position="1"/>
        <end position="31"/>
    </location>
</feature>
<organism evidence="11 12">
    <name type="scientific">Zavarzinia compransoris</name>
    <dbReference type="NCBI Taxonomy" id="1264899"/>
    <lineage>
        <taxon>Bacteria</taxon>
        <taxon>Pseudomonadati</taxon>
        <taxon>Pseudomonadota</taxon>
        <taxon>Alphaproteobacteria</taxon>
        <taxon>Rhodospirillales</taxon>
        <taxon>Zavarziniaceae</taxon>
        <taxon>Zavarzinia</taxon>
    </lineage>
</organism>
<dbReference type="InterPro" id="IPR005467">
    <property type="entry name" value="His_kinase_dom"/>
</dbReference>
<dbReference type="InterPro" id="IPR004358">
    <property type="entry name" value="Sig_transdc_His_kin-like_C"/>
</dbReference>
<dbReference type="CDD" id="cd00082">
    <property type="entry name" value="HisKA"/>
    <property type="match status" value="1"/>
</dbReference>
<dbReference type="InterPro" id="IPR036890">
    <property type="entry name" value="HATPase_C_sf"/>
</dbReference>
<evidence type="ECO:0000256" key="9">
    <source>
        <dbReference type="SAM" id="MobiDB-lite"/>
    </source>
</evidence>
<keyword evidence="3" id="KW-0597">Phosphoprotein</keyword>
<dbReference type="InterPro" id="IPR029016">
    <property type="entry name" value="GAF-like_dom_sf"/>
</dbReference>
<keyword evidence="7" id="KW-0067">ATP-binding</keyword>
<dbReference type="InterPro" id="IPR003594">
    <property type="entry name" value="HATPase_dom"/>
</dbReference>
<keyword evidence="5" id="KW-0547">Nucleotide-binding</keyword>
<keyword evidence="4" id="KW-0808">Transferase</keyword>
<keyword evidence="6" id="KW-0418">Kinase</keyword>
<evidence type="ECO:0000313" key="12">
    <source>
        <dbReference type="Proteomes" id="UP000246077"/>
    </source>
</evidence>
<protein>
    <recommendedName>
        <fullName evidence="2">histidine kinase</fullName>
        <ecNumber evidence="2">2.7.13.3</ecNumber>
    </recommendedName>
</protein>
<dbReference type="EMBL" id="QGLF01000008">
    <property type="protein sequence ID" value="PWR17769.1"/>
    <property type="molecule type" value="Genomic_DNA"/>
</dbReference>
<evidence type="ECO:0000256" key="1">
    <source>
        <dbReference type="ARBA" id="ARBA00000085"/>
    </source>
</evidence>
<dbReference type="SUPFAM" id="SSF55781">
    <property type="entry name" value="GAF domain-like"/>
    <property type="match status" value="1"/>
</dbReference>
<evidence type="ECO:0000256" key="3">
    <source>
        <dbReference type="ARBA" id="ARBA00022553"/>
    </source>
</evidence>
<dbReference type="PRINTS" id="PR00344">
    <property type="entry name" value="BCTRLSENSOR"/>
</dbReference>